<sequence>MDKAVLRFILSGNTSFWSRPEVATRVGFGTAPWRCIDRCRPVYYEVNGTYRECEPDCTTPVYCEPGAPCGVGRALVSRNVSSLNPNLALRSVALEKCIFSPITELNAMSAVWYGRVVLLLSVAYEGGRVDVVYIRWFDAPAEEWNRDLNLRPLQWHREKGAPEASFDCITLESVIARVCIVRIPRHVGGKRGSAATKDTTEEDAVAKFVLNDLVGPPPLDVLPVVKEEEWERMQVRRLKGVKPAAARSELAVVIEKEKEKEWLDNWEAGRARSVEG</sequence>
<comment type="caution">
    <text evidence="1">The sequence shown here is derived from an EMBL/GenBank/DDBJ whole genome shotgun (WGS) entry which is preliminary data.</text>
</comment>
<evidence type="ECO:0000313" key="1">
    <source>
        <dbReference type="EMBL" id="GLC60009.1"/>
    </source>
</evidence>
<protein>
    <submittedName>
        <fullName evidence="1">Uncharacterized protein</fullName>
    </submittedName>
</protein>
<dbReference type="EMBL" id="BRXU01000031">
    <property type="protein sequence ID" value="GLC60009.1"/>
    <property type="molecule type" value="Genomic_DNA"/>
</dbReference>
<gene>
    <name evidence="1" type="primary">PLESTB002421</name>
    <name evidence="1" type="ORF">PLESTB_001563300</name>
</gene>
<dbReference type="Proteomes" id="UP001165080">
    <property type="component" value="Unassembled WGS sequence"/>
</dbReference>
<evidence type="ECO:0000313" key="2">
    <source>
        <dbReference type="Proteomes" id="UP001165080"/>
    </source>
</evidence>
<reference evidence="1 2" key="1">
    <citation type="journal article" date="2023" name="Commun. Biol.">
        <title>Reorganization of the ancestral sex-determining regions during the evolution of trioecy in Pleodorina starrii.</title>
        <authorList>
            <person name="Takahashi K."/>
            <person name="Suzuki S."/>
            <person name="Kawai-Toyooka H."/>
            <person name="Yamamoto K."/>
            <person name="Hamaji T."/>
            <person name="Ootsuki R."/>
            <person name="Yamaguchi H."/>
            <person name="Kawachi M."/>
            <person name="Higashiyama T."/>
            <person name="Nozaki H."/>
        </authorList>
    </citation>
    <scope>NUCLEOTIDE SEQUENCE [LARGE SCALE GENOMIC DNA]</scope>
    <source>
        <strain evidence="1 2">NIES-4479</strain>
    </source>
</reference>
<proteinExistence type="predicted"/>
<organism evidence="1 2">
    <name type="scientific">Pleodorina starrii</name>
    <dbReference type="NCBI Taxonomy" id="330485"/>
    <lineage>
        <taxon>Eukaryota</taxon>
        <taxon>Viridiplantae</taxon>
        <taxon>Chlorophyta</taxon>
        <taxon>core chlorophytes</taxon>
        <taxon>Chlorophyceae</taxon>
        <taxon>CS clade</taxon>
        <taxon>Chlamydomonadales</taxon>
        <taxon>Volvocaceae</taxon>
        <taxon>Pleodorina</taxon>
    </lineage>
</organism>
<dbReference type="AlphaFoldDB" id="A0A9W6BXD0"/>
<keyword evidence="2" id="KW-1185">Reference proteome</keyword>
<accession>A0A9W6BXD0</accession>
<name>A0A9W6BXD0_9CHLO</name>